<dbReference type="RefSeq" id="XP_001586876.1">
    <property type="nucleotide sequence ID" value="XM_001586826.1"/>
</dbReference>
<feature type="region of interest" description="Disordered" evidence="1">
    <location>
        <begin position="76"/>
        <end position="106"/>
    </location>
</feature>
<dbReference type="EMBL" id="CH476640">
    <property type="protein sequence ID" value="EDN97380.1"/>
    <property type="molecule type" value="Genomic_DNA"/>
</dbReference>
<name>A7F3Q9_SCLS1</name>
<gene>
    <name evidence="2" type="ORF">SS1G_11905</name>
</gene>
<proteinExistence type="predicted"/>
<sequence length="131" mass="15216">MYPLHRRSIVFRPDYRYAIIPKDVQTRPQATHPIELHFYRLDEKKDHDKRLAHVHPPTPPPNKLKAHKITAQENLDDCSGGWSRGASQCKGSRVTGEAAWGSTEAEEDRLVKRVERVFNRKLGLEDEEYDD</sequence>
<keyword evidence="3" id="KW-1185">Reference proteome</keyword>
<evidence type="ECO:0000256" key="1">
    <source>
        <dbReference type="SAM" id="MobiDB-lite"/>
    </source>
</evidence>
<dbReference type="AlphaFoldDB" id="A7F3Q9"/>
<protein>
    <submittedName>
        <fullName evidence="2">Uncharacterized protein</fullName>
    </submittedName>
</protein>
<dbReference type="GeneID" id="5482860"/>
<accession>A7F3Q9</accession>
<dbReference type="Proteomes" id="UP000001312">
    <property type="component" value="Unassembled WGS sequence"/>
</dbReference>
<evidence type="ECO:0000313" key="2">
    <source>
        <dbReference type="EMBL" id="EDN97380.1"/>
    </source>
</evidence>
<dbReference type="KEGG" id="ssl:SS1G_11905"/>
<dbReference type="InParanoid" id="A7F3Q9"/>
<reference evidence="3" key="1">
    <citation type="journal article" date="2011" name="PLoS Genet.">
        <title>Genomic analysis of the necrotrophic fungal pathogens Sclerotinia sclerotiorum and Botrytis cinerea.</title>
        <authorList>
            <person name="Amselem J."/>
            <person name="Cuomo C.A."/>
            <person name="van Kan J.A."/>
            <person name="Viaud M."/>
            <person name="Benito E.P."/>
            <person name="Couloux A."/>
            <person name="Coutinho P.M."/>
            <person name="de Vries R.P."/>
            <person name="Dyer P.S."/>
            <person name="Fillinger S."/>
            <person name="Fournier E."/>
            <person name="Gout L."/>
            <person name="Hahn M."/>
            <person name="Kohn L."/>
            <person name="Lapalu N."/>
            <person name="Plummer K.M."/>
            <person name="Pradier J.M."/>
            <person name="Quevillon E."/>
            <person name="Sharon A."/>
            <person name="Simon A."/>
            <person name="ten Have A."/>
            <person name="Tudzynski B."/>
            <person name="Tudzynski P."/>
            <person name="Wincker P."/>
            <person name="Andrew M."/>
            <person name="Anthouard V."/>
            <person name="Beever R.E."/>
            <person name="Beffa R."/>
            <person name="Benoit I."/>
            <person name="Bouzid O."/>
            <person name="Brault B."/>
            <person name="Chen Z."/>
            <person name="Choquer M."/>
            <person name="Collemare J."/>
            <person name="Cotton P."/>
            <person name="Danchin E.G."/>
            <person name="Da Silva C."/>
            <person name="Gautier A."/>
            <person name="Giraud C."/>
            <person name="Giraud T."/>
            <person name="Gonzalez C."/>
            <person name="Grossetete S."/>
            <person name="Guldener U."/>
            <person name="Henrissat B."/>
            <person name="Howlett B.J."/>
            <person name="Kodira C."/>
            <person name="Kretschmer M."/>
            <person name="Lappartient A."/>
            <person name="Leroch M."/>
            <person name="Levis C."/>
            <person name="Mauceli E."/>
            <person name="Neuveglise C."/>
            <person name="Oeser B."/>
            <person name="Pearson M."/>
            <person name="Poulain J."/>
            <person name="Poussereau N."/>
            <person name="Quesneville H."/>
            <person name="Rascle C."/>
            <person name="Schumacher J."/>
            <person name="Segurens B."/>
            <person name="Sexton A."/>
            <person name="Silva E."/>
            <person name="Sirven C."/>
            <person name="Soanes D.M."/>
            <person name="Talbot N.J."/>
            <person name="Templeton M."/>
            <person name="Yandava C."/>
            <person name="Yarden O."/>
            <person name="Zeng Q."/>
            <person name="Rollins J.A."/>
            <person name="Lebrun M.H."/>
            <person name="Dickman M."/>
        </authorList>
    </citation>
    <scope>NUCLEOTIDE SEQUENCE [LARGE SCALE GENOMIC DNA]</scope>
    <source>
        <strain evidence="3">ATCC 18683 / 1980 / Ss-1</strain>
    </source>
</reference>
<evidence type="ECO:0000313" key="3">
    <source>
        <dbReference type="Proteomes" id="UP000001312"/>
    </source>
</evidence>
<organism evidence="2 3">
    <name type="scientific">Sclerotinia sclerotiorum (strain ATCC 18683 / 1980 / Ss-1)</name>
    <name type="common">White mold</name>
    <name type="synonym">Whetzelinia sclerotiorum</name>
    <dbReference type="NCBI Taxonomy" id="665079"/>
    <lineage>
        <taxon>Eukaryota</taxon>
        <taxon>Fungi</taxon>
        <taxon>Dikarya</taxon>
        <taxon>Ascomycota</taxon>
        <taxon>Pezizomycotina</taxon>
        <taxon>Leotiomycetes</taxon>
        <taxon>Helotiales</taxon>
        <taxon>Sclerotiniaceae</taxon>
        <taxon>Sclerotinia</taxon>
    </lineage>
</organism>